<reference evidence="1" key="1">
    <citation type="submission" date="2014-11" db="EMBL/GenBank/DDBJ databases">
        <authorList>
            <person name="Amaro Gonzalez C."/>
        </authorList>
    </citation>
    <scope>NUCLEOTIDE SEQUENCE</scope>
</reference>
<name>A0A0E9WCY5_ANGAN</name>
<evidence type="ECO:0000313" key="1">
    <source>
        <dbReference type="EMBL" id="JAH87425.1"/>
    </source>
</evidence>
<proteinExistence type="predicted"/>
<organism evidence="1">
    <name type="scientific">Anguilla anguilla</name>
    <name type="common">European freshwater eel</name>
    <name type="synonym">Muraena anguilla</name>
    <dbReference type="NCBI Taxonomy" id="7936"/>
    <lineage>
        <taxon>Eukaryota</taxon>
        <taxon>Metazoa</taxon>
        <taxon>Chordata</taxon>
        <taxon>Craniata</taxon>
        <taxon>Vertebrata</taxon>
        <taxon>Euteleostomi</taxon>
        <taxon>Actinopterygii</taxon>
        <taxon>Neopterygii</taxon>
        <taxon>Teleostei</taxon>
        <taxon>Anguilliformes</taxon>
        <taxon>Anguillidae</taxon>
        <taxon>Anguilla</taxon>
    </lineage>
</organism>
<dbReference type="AlphaFoldDB" id="A0A0E9WCY5"/>
<dbReference type="EMBL" id="GBXM01021152">
    <property type="protein sequence ID" value="JAH87425.1"/>
    <property type="molecule type" value="Transcribed_RNA"/>
</dbReference>
<protein>
    <submittedName>
        <fullName evidence="1">Uncharacterized protein</fullName>
    </submittedName>
</protein>
<reference evidence="1" key="2">
    <citation type="journal article" date="2015" name="Fish Shellfish Immunol.">
        <title>Early steps in the European eel (Anguilla anguilla)-Vibrio vulnificus interaction in the gills: Role of the RtxA13 toxin.</title>
        <authorList>
            <person name="Callol A."/>
            <person name="Pajuelo D."/>
            <person name="Ebbesson L."/>
            <person name="Teles M."/>
            <person name="MacKenzie S."/>
            <person name="Amaro C."/>
        </authorList>
    </citation>
    <scope>NUCLEOTIDE SEQUENCE</scope>
</reference>
<sequence length="51" mass="6211">MEHELFPFFTNHLSSKYRSALPQSYKNHQQKQTFYNLKVHVKLMFSCHILL</sequence>
<accession>A0A0E9WCY5</accession>